<name>A0A0A9E1N9_ARUDO</name>
<evidence type="ECO:0000313" key="1">
    <source>
        <dbReference type="EMBL" id="JAD91830.1"/>
    </source>
</evidence>
<reference evidence="1" key="1">
    <citation type="submission" date="2014-09" db="EMBL/GenBank/DDBJ databases">
        <authorList>
            <person name="Magalhaes I.L.F."/>
            <person name="Oliveira U."/>
            <person name="Santos F.R."/>
            <person name="Vidigal T.H.D.A."/>
            <person name="Brescovit A.D."/>
            <person name="Santos A.J."/>
        </authorList>
    </citation>
    <scope>NUCLEOTIDE SEQUENCE</scope>
    <source>
        <tissue evidence="1">Shoot tissue taken approximately 20 cm above the soil surface</tissue>
    </source>
</reference>
<organism evidence="1">
    <name type="scientific">Arundo donax</name>
    <name type="common">Giant reed</name>
    <name type="synonym">Donax arundinaceus</name>
    <dbReference type="NCBI Taxonomy" id="35708"/>
    <lineage>
        <taxon>Eukaryota</taxon>
        <taxon>Viridiplantae</taxon>
        <taxon>Streptophyta</taxon>
        <taxon>Embryophyta</taxon>
        <taxon>Tracheophyta</taxon>
        <taxon>Spermatophyta</taxon>
        <taxon>Magnoliopsida</taxon>
        <taxon>Liliopsida</taxon>
        <taxon>Poales</taxon>
        <taxon>Poaceae</taxon>
        <taxon>PACMAD clade</taxon>
        <taxon>Arundinoideae</taxon>
        <taxon>Arundineae</taxon>
        <taxon>Arundo</taxon>
    </lineage>
</organism>
<accession>A0A0A9E1N9</accession>
<proteinExistence type="predicted"/>
<sequence length="54" mass="5839">MCSCDFWCVRPNVLCPRQVCRKAAPLLPGCPGCRHHSCGASADNISGVHRISNN</sequence>
<reference evidence="1" key="2">
    <citation type="journal article" date="2015" name="Data Brief">
        <title>Shoot transcriptome of the giant reed, Arundo donax.</title>
        <authorList>
            <person name="Barrero R.A."/>
            <person name="Guerrero F.D."/>
            <person name="Moolhuijzen P."/>
            <person name="Goolsby J.A."/>
            <person name="Tidwell J."/>
            <person name="Bellgard S.E."/>
            <person name="Bellgard M.I."/>
        </authorList>
    </citation>
    <scope>NUCLEOTIDE SEQUENCE</scope>
    <source>
        <tissue evidence="1">Shoot tissue taken approximately 20 cm above the soil surface</tissue>
    </source>
</reference>
<dbReference type="EMBL" id="GBRH01206065">
    <property type="protein sequence ID" value="JAD91830.1"/>
    <property type="molecule type" value="Transcribed_RNA"/>
</dbReference>
<protein>
    <submittedName>
        <fullName evidence="1">Uncharacterized protein</fullName>
    </submittedName>
</protein>
<dbReference type="AlphaFoldDB" id="A0A0A9E1N9"/>